<evidence type="ECO:0000256" key="4">
    <source>
        <dbReference type="HAMAP-Rule" id="MF_00924"/>
    </source>
</evidence>
<keyword evidence="6" id="KW-1185">Reference proteome</keyword>
<evidence type="ECO:0000256" key="1">
    <source>
        <dbReference type="ARBA" id="ARBA00022729"/>
    </source>
</evidence>
<gene>
    <name evidence="4" type="primary">bamC</name>
    <name evidence="5" type="ORF">BK796_08110</name>
</gene>
<dbReference type="Gene3D" id="3.30.310.170">
    <property type="entry name" value="Outer membrane protein assembly factor BamC"/>
    <property type="match status" value="1"/>
</dbReference>
<dbReference type="InterPro" id="IPR042268">
    <property type="entry name" value="BamC_C"/>
</dbReference>
<reference evidence="5 6" key="1">
    <citation type="submission" date="2017-06" db="EMBL/GenBank/DDBJ databases">
        <title>Draft genome sequence of nitrogen-fixing Kosakonia pseudosacchari strain NN143 isolated from sugarcane roots.</title>
        <authorList>
            <person name="Li Y."/>
            <person name="Li S."/>
            <person name="Lin L."/>
            <person name="Wu X."/>
            <person name="Yang L."/>
            <person name="Li Y."/>
            <person name="An Q."/>
        </authorList>
    </citation>
    <scope>NUCLEOTIDE SEQUENCE [LARGE SCALE GENOMIC DNA]</scope>
    <source>
        <strain evidence="5 6">NN143</strain>
    </source>
</reference>
<dbReference type="EMBL" id="NITV01000004">
    <property type="protein sequence ID" value="PDO87421.1"/>
    <property type="molecule type" value="Genomic_DNA"/>
</dbReference>
<evidence type="ECO:0000256" key="2">
    <source>
        <dbReference type="ARBA" id="ARBA00023136"/>
    </source>
</evidence>
<dbReference type="RefSeq" id="WP_097400298.1">
    <property type="nucleotide sequence ID" value="NZ_CP158850.1"/>
</dbReference>
<dbReference type="NCBIfam" id="NF008674">
    <property type="entry name" value="PRK11679.1"/>
    <property type="match status" value="1"/>
</dbReference>
<keyword evidence="4" id="KW-0564">Palmitate</keyword>
<dbReference type="PROSITE" id="PS51257">
    <property type="entry name" value="PROKAR_LIPOPROTEIN"/>
    <property type="match status" value="1"/>
</dbReference>
<dbReference type="Gene3D" id="3.30.530.50">
    <property type="match status" value="1"/>
</dbReference>
<comment type="caution">
    <text evidence="5">The sequence shown here is derived from an EMBL/GenBank/DDBJ whole genome shotgun (WGS) entry which is preliminary data.</text>
</comment>
<keyword evidence="1 4" id="KW-0732">Signal</keyword>
<dbReference type="Pfam" id="PF06804">
    <property type="entry name" value="Lipoprotein_18"/>
    <property type="match status" value="1"/>
</dbReference>
<name>A0ABX4IQW2_9ENTR</name>
<keyword evidence="2 4" id="KW-0472">Membrane</keyword>
<dbReference type="PIRSF" id="PIRSF026343">
    <property type="entry name" value="NlpB"/>
    <property type="match status" value="1"/>
</dbReference>
<evidence type="ECO:0000256" key="3">
    <source>
        <dbReference type="ARBA" id="ARBA00023237"/>
    </source>
</evidence>
<accession>A0ABX4IQW2</accession>
<dbReference type="InterPro" id="IPR014524">
    <property type="entry name" value="BamC"/>
</dbReference>
<dbReference type="HAMAP" id="MF_00924">
    <property type="entry name" value="OM_assembly_BamC"/>
    <property type="match status" value="1"/>
</dbReference>
<keyword evidence="4" id="KW-0449">Lipoprotein</keyword>
<comment type="similarity">
    <text evidence="4">Belongs to the BamC family.</text>
</comment>
<sequence>MAYSVQKSRLAKVAGVSLVMLLAACSSDSRYKRQVSGDESYLDVAPLAELHAPAGMILPVQNGDYTIPVANGSGAVGKALDIRPPAQPLALVSGARTQFTGDTATLMVENGRNSTLWPQVVSILQGKNYSIDKRDDATQTLTTGWVDWNRLDEDQQYRGRYQISVKPQGYQQAVIVKLVNLEQAGKPVADAASLQRYSTEMLNVISSGLDKTATDAQTAAENRSVSTLNVQSAADDTGLPMLVVRGPFNVVWQRLPSVLEKVGMKVTDSTRSTGSIAVTYKPLSDSSWQELGARDPGLASGDYKLQVGDLDNRSSLQFIDPKGHTLTQSQNDALVAAFQAAFNR</sequence>
<evidence type="ECO:0000313" key="6">
    <source>
        <dbReference type="Proteomes" id="UP000219642"/>
    </source>
</evidence>
<comment type="subunit">
    <text evidence="4">Part of the Bam complex, which is composed of the outer membrane protein BamA, and four lipoproteins BamB, BamC, BamD and BamE.</text>
</comment>
<protein>
    <recommendedName>
        <fullName evidence="4">Outer membrane protein assembly factor BamC</fullName>
    </recommendedName>
</protein>
<keyword evidence="3 4" id="KW-0998">Cell outer membrane</keyword>
<comment type="function">
    <text evidence="4">Part of the outer membrane protein assembly complex, which is involved in assembly and insertion of beta-barrel proteins into the outer membrane.</text>
</comment>
<evidence type="ECO:0000313" key="5">
    <source>
        <dbReference type="EMBL" id="PDO87421.1"/>
    </source>
</evidence>
<comment type="subcellular location">
    <subcellularLocation>
        <location evidence="4">Cell outer membrane</location>
        <topology evidence="4">Lipid-anchor</topology>
    </subcellularLocation>
</comment>
<proteinExistence type="inferred from homology"/>
<dbReference type="Proteomes" id="UP000219642">
    <property type="component" value="Unassembled WGS sequence"/>
</dbReference>
<dbReference type="InterPro" id="IPR010653">
    <property type="entry name" value="NlpB/DapX"/>
</dbReference>
<organism evidence="5 6">
    <name type="scientific">Kosakonia pseudosacchari</name>
    <dbReference type="NCBI Taxonomy" id="1646340"/>
    <lineage>
        <taxon>Bacteria</taxon>
        <taxon>Pseudomonadati</taxon>
        <taxon>Pseudomonadota</taxon>
        <taxon>Gammaproteobacteria</taxon>
        <taxon>Enterobacterales</taxon>
        <taxon>Enterobacteriaceae</taxon>
        <taxon>Kosakonia</taxon>
    </lineage>
</organism>